<evidence type="ECO:0000256" key="6">
    <source>
        <dbReference type="ARBA" id="ARBA00022517"/>
    </source>
</evidence>
<organism evidence="15 16">
    <name type="scientific">Rhizophagus clarus</name>
    <dbReference type="NCBI Taxonomy" id="94130"/>
    <lineage>
        <taxon>Eukaryota</taxon>
        <taxon>Fungi</taxon>
        <taxon>Fungi incertae sedis</taxon>
        <taxon>Mucoromycota</taxon>
        <taxon>Glomeromycotina</taxon>
        <taxon>Glomeromycetes</taxon>
        <taxon>Glomerales</taxon>
        <taxon>Glomeraceae</taxon>
        <taxon>Rhizophagus</taxon>
    </lineage>
</organism>
<keyword evidence="8" id="KW-0597">Phosphoprotein</keyword>
<keyword evidence="5" id="KW-0158">Chromosome</keyword>
<dbReference type="EMBL" id="BLAL01000044">
    <property type="protein sequence ID" value="GES79780.1"/>
    <property type="molecule type" value="Genomic_DNA"/>
</dbReference>
<comment type="caution">
    <text evidence="15">The sequence shown here is derived from an EMBL/GenBank/DDBJ whole genome shotgun (WGS) entry which is preliminary data.</text>
</comment>
<reference evidence="15" key="1">
    <citation type="submission" date="2019-10" db="EMBL/GenBank/DDBJ databases">
        <title>Conservation and host-specific expression of non-tandemly repeated heterogenous ribosome RNA gene in arbuscular mycorrhizal fungi.</title>
        <authorList>
            <person name="Maeda T."/>
            <person name="Kobayashi Y."/>
            <person name="Nakagawa T."/>
            <person name="Ezawa T."/>
            <person name="Yamaguchi K."/>
            <person name="Bino T."/>
            <person name="Nishimoto Y."/>
            <person name="Shigenobu S."/>
            <person name="Kawaguchi M."/>
        </authorList>
    </citation>
    <scope>NUCLEOTIDE SEQUENCE</scope>
    <source>
        <strain evidence="15">HR1</strain>
    </source>
</reference>
<evidence type="ECO:0000256" key="4">
    <source>
        <dbReference type="ARBA" id="ARBA00007869"/>
    </source>
</evidence>
<keyword evidence="11 13" id="KW-0539">Nucleus</keyword>
<dbReference type="OrthoDB" id="277961at2759"/>
<gene>
    <name evidence="15" type="ORF">RCL2_000707900</name>
</gene>
<evidence type="ECO:0000256" key="10">
    <source>
        <dbReference type="ARBA" id="ARBA00023054"/>
    </source>
</evidence>
<evidence type="ECO:0000256" key="5">
    <source>
        <dbReference type="ARBA" id="ARBA00022454"/>
    </source>
</evidence>
<protein>
    <recommendedName>
        <fullName evidence="13">rRNA-processing protein</fullName>
    </recommendedName>
</protein>
<evidence type="ECO:0000256" key="9">
    <source>
        <dbReference type="ARBA" id="ARBA00022934"/>
    </source>
</evidence>
<keyword evidence="10 13" id="KW-0175">Coiled coil</keyword>
<dbReference type="PANTHER" id="PTHR13557:SF1">
    <property type="entry name" value="COILED-COIL DOMAIN-CONTAINING PROTEIN 86"/>
    <property type="match status" value="1"/>
</dbReference>
<sequence>MNSEIHSDSSDTKPSTSTNTKKLSIARRVSGKTWKHPKTATRRSQISRSLRKNWDERLKERNEREALKMLEKELKEEREAEKKRKLEAALKRKQRLEEKEKQEKLAAIYSATKLKRLQRKKQRNKKLSSCDLLNKLDIFLKGIY</sequence>
<dbReference type="InterPro" id="IPR005579">
    <property type="entry name" value="Cgr1-like"/>
</dbReference>
<evidence type="ECO:0000256" key="7">
    <source>
        <dbReference type="ARBA" id="ARBA00022552"/>
    </source>
</evidence>
<keyword evidence="9" id="KW-0164">Citrullination</keyword>
<evidence type="ECO:0000256" key="11">
    <source>
        <dbReference type="ARBA" id="ARBA00023242"/>
    </source>
</evidence>
<keyword evidence="6 13" id="KW-0690">Ribosome biogenesis</keyword>
<feature type="compositionally biased region" description="Basic and acidic residues" evidence="14">
    <location>
        <begin position="1"/>
        <end position="11"/>
    </location>
</feature>
<evidence type="ECO:0000256" key="3">
    <source>
        <dbReference type="ARBA" id="ARBA00004604"/>
    </source>
</evidence>
<name>A0A8H3L4E1_9GLOM</name>
<dbReference type="GO" id="GO:0005730">
    <property type="term" value="C:nucleolus"/>
    <property type="evidence" value="ECO:0007669"/>
    <property type="project" value="UniProtKB-SubCell"/>
</dbReference>
<dbReference type="Proteomes" id="UP000615446">
    <property type="component" value="Unassembled WGS sequence"/>
</dbReference>
<feature type="coiled-coil region" evidence="13">
    <location>
        <begin position="57"/>
        <end position="106"/>
    </location>
</feature>
<dbReference type="InterPro" id="IPR026570">
    <property type="entry name" value="CCDC86"/>
</dbReference>
<comment type="subcellular location">
    <subcellularLocation>
        <location evidence="2">Chromosome</location>
    </subcellularLocation>
    <subcellularLocation>
        <location evidence="3 13">Nucleus</location>
        <location evidence="3 13">Nucleolus</location>
    </subcellularLocation>
</comment>
<feature type="compositionally biased region" description="Low complexity" evidence="14">
    <location>
        <begin position="12"/>
        <end position="23"/>
    </location>
</feature>
<evidence type="ECO:0000313" key="15">
    <source>
        <dbReference type="EMBL" id="GES79780.1"/>
    </source>
</evidence>
<keyword evidence="7 13" id="KW-0698">rRNA processing</keyword>
<comment type="function">
    <text evidence="12">Required for proper chromosome segregation during mitosis and error-free mitotic progression.</text>
</comment>
<dbReference type="GO" id="GO:0005694">
    <property type="term" value="C:chromosome"/>
    <property type="evidence" value="ECO:0007669"/>
    <property type="project" value="UniProtKB-SubCell"/>
</dbReference>
<evidence type="ECO:0000256" key="2">
    <source>
        <dbReference type="ARBA" id="ARBA00004286"/>
    </source>
</evidence>
<evidence type="ECO:0000313" key="16">
    <source>
        <dbReference type="Proteomes" id="UP000615446"/>
    </source>
</evidence>
<evidence type="ECO:0000256" key="12">
    <source>
        <dbReference type="ARBA" id="ARBA00093307"/>
    </source>
</evidence>
<proteinExistence type="inferred from homology"/>
<feature type="compositionally biased region" description="Basic residues" evidence="14">
    <location>
        <begin position="29"/>
        <end position="41"/>
    </location>
</feature>
<dbReference type="AlphaFoldDB" id="A0A8H3L4E1"/>
<comment type="similarity">
    <text evidence="4 13">Belongs to the CGR1 family.</text>
</comment>
<accession>A0A8H3L4E1</accession>
<feature type="region of interest" description="Disordered" evidence="14">
    <location>
        <begin position="1"/>
        <end position="48"/>
    </location>
</feature>
<evidence type="ECO:0000256" key="14">
    <source>
        <dbReference type="SAM" id="MobiDB-lite"/>
    </source>
</evidence>
<evidence type="ECO:0000256" key="1">
    <source>
        <dbReference type="ARBA" id="ARBA00004090"/>
    </source>
</evidence>
<comment type="function">
    <text evidence="1 13">Involved in nucleolar integrity and required for processing of the pre-rRNA for the 60S ribosome subunit.</text>
</comment>
<dbReference type="GO" id="GO:0006364">
    <property type="term" value="P:rRNA processing"/>
    <property type="evidence" value="ECO:0007669"/>
    <property type="project" value="UniProtKB-UniRule"/>
</dbReference>
<evidence type="ECO:0000256" key="8">
    <source>
        <dbReference type="ARBA" id="ARBA00022553"/>
    </source>
</evidence>
<dbReference type="Pfam" id="PF03879">
    <property type="entry name" value="Cgr1"/>
    <property type="match status" value="1"/>
</dbReference>
<dbReference type="PANTHER" id="PTHR13557">
    <property type="entry name" value="COILED-COIL DOMAIN-CONTAINING PROTEIN 86"/>
    <property type="match status" value="1"/>
</dbReference>
<evidence type="ECO:0000256" key="13">
    <source>
        <dbReference type="RuleBase" id="RU363084"/>
    </source>
</evidence>